<keyword evidence="2" id="KW-0813">Transport</keyword>
<name>A0A2G9UUS0_TELCI</name>
<proteinExistence type="inferred from homology"/>
<gene>
    <name evidence="5" type="ORF">TELCIR_03991</name>
</gene>
<dbReference type="OrthoDB" id="5846067at2759"/>
<dbReference type="Proteomes" id="UP000230423">
    <property type="component" value="Unassembled WGS sequence"/>
</dbReference>
<evidence type="ECO:0000256" key="3">
    <source>
        <dbReference type="ARBA" id="ARBA00022927"/>
    </source>
</evidence>
<dbReference type="SMART" id="SM00185">
    <property type="entry name" value="ARM"/>
    <property type="match status" value="3"/>
</dbReference>
<dbReference type="SUPFAM" id="SSF48371">
    <property type="entry name" value="ARM repeat"/>
    <property type="match status" value="1"/>
</dbReference>
<dbReference type="EMBL" id="KZ345349">
    <property type="protein sequence ID" value="PIO74005.1"/>
    <property type="molecule type" value="Genomic_DNA"/>
</dbReference>
<accession>A0A2G9UUS0</accession>
<evidence type="ECO:0000256" key="4">
    <source>
        <dbReference type="SAM" id="MobiDB-lite"/>
    </source>
</evidence>
<evidence type="ECO:0000313" key="6">
    <source>
        <dbReference type="Proteomes" id="UP000230423"/>
    </source>
</evidence>
<dbReference type="InterPro" id="IPR016024">
    <property type="entry name" value="ARM-type_fold"/>
</dbReference>
<comment type="similarity">
    <text evidence="1">Belongs to the importin alpha family.</text>
</comment>
<dbReference type="Pfam" id="PF00514">
    <property type="entry name" value="Arm"/>
    <property type="match status" value="3"/>
</dbReference>
<dbReference type="Gene3D" id="1.25.10.10">
    <property type="entry name" value="Leucine-rich Repeat Variant"/>
    <property type="match status" value="1"/>
</dbReference>
<dbReference type="InterPro" id="IPR000225">
    <property type="entry name" value="Armadillo"/>
</dbReference>
<reference evidence="5 6" key="1">
    <citation type="submission" date="2015-09" db="EMBL/GenBank/DDBJ databases">
        <title>Draft genome of the parasitic nematode Teladorsagia circumcincta isolate WARC Sus (inbred).</title>
        <authorList>
            <person name="Mitreva M."/>
        </authorList>
    </citation>
    <scope>NUCLEOTIDE SEQUENCE [LARGE SCALE GENOMIC DNA]</scope>
    <source>
        <strain evidence="5 6">S</strain>
    </source>
</reference>
<dbReference type="InterPro" id="IPR011989">
    <property type="entry name" value="ARM-like"/>
</dbReference>
<dbReference type="PANTHER" id="PTHR23316">
    <property type="entry name" value="IMPORTIN ALPHA"/>
    <property type="match status" value="1"/>
</dbReference>
<dbReference type="Pfam" id="PF16186">
    <property type="entry name" value="Arm_3"/>
    <property type="match status" value="1"/>
</dbReference>
<organism evidence="5 6">
    <name type="scientific">Teladorsagia circumcincta</name>
    <name type="common">Brown stomach worm</name>
    <name type="synonym">Ostertagia circumcincta</name>
    <dbReference type="NCBI Taxonomy" id="45464"/>
    <lineage>
        <taxon>Eukaryota</taxon>
        <taxon>Metazoa</taxon>
        <taxon>Ecdysozoa</taxon>
        <taxon>Nematoda</taxon>
        <taxon>Chromadorea</taxon>
        <taxon>Rhabditida</taxon>
        <taxon>Rhabditina</taxon>
        <taxon>Rhabditomorpha</taxon>
        <taxon>Strongyloidea</taxon>
        <taxon>Trichostrongylidae</taxon>
        <taxon>Teladorsagia</taxon>
    </lineage>
</organism>
<dbReference type="GO" id="GO:0015031">
    <property type="term" value="P:protein transport"/>
    <property type="evidence" value="ECO:0007669"/>
    <property type="project" value="UniProtKB-KW"/>
</dbReference>
<feature type="region of interest" description="Disordered" evidence="4">
    <location>
        <begin position="194"/>
        <end position="213"/>
    </location>
</feature>
<sequence length="213" mass="23437">MVAPALRVLGNMSTGNDELTQCVVDLKTLDEIIPLSERSRSTTVVKECCWLVSNIIAGTQSQIQAVIDAGIMPFIIEVLRSGDFKCQFEASWAVANLAQGGNSKQILSLLQDNAIPALCSALKQSNVDLLNNALETLYTLLTTVSTCLPERLDEVREAVEEADGLDYLERLQESESDKVYSTAYRIISDFFSEGDQEEDQKASDGNEPVQYSF</sequence>
<keyword evidence="3" id="KW-0653">Protein transport</keyword>
<dbReference type="AlphaFoldDB" id="A0A2G9UUS0"/>
<evidence type="ECO:0000313" key="5">
    <source>
        <dbReference type="EMBL" id="PIO74005.1"/>
    </source>
</evidence>
<evidence type="ECO:0000256" key="2">
    <source>
        <dbReference type="ARBA" id="ARBA00022448"/>
    </source>
</evidence>
<protein>
    <submittedName>
        <fullName evidence="5">Armadillo/beta-catenin-like repeat protein</fullName>
    </submittedName>
</protein>
<evidence type="ECO:0000256" key="1">
    <source>
        <dbReference type="ARBA" id="ARBA00010394"/>
    </source>
</evidence>
<dbReference type="InterPro" id="IPR032413">
    <property type="entry name" value="Arm_3"/>
</dbReference>
<keyword evidence="6" id="KW-1185">Reference proteome</keyword>